<comment type="caution">
    <text evidence="1">The sequence shown here is derived from an EMBL/GenBank/DDBJ whole genome shotgun (WGS) entry which is preliminary data.</text>
</comment>
<evidence type="ECO:0000313" key="2">
    <source>
        <dbReference type="Proteomes" id="UP000736373"/>
    </source>
</evidence>
<keyword evidence="2" id="KW-1185">Reference proteome</keyword>
<protein>
    <submittedName>
        <fullName evidence="1">RidA family protein</fullName>
    </submittedName>
</protein>
<dbReference type="EMBL" id="VZQQ01000063">
    <property type="protein sequence ID" value="MBC8751696.1"/>
    <property type="molecule type" value="Genomic_DNA"/>
</dbReference>
<name>A0ABR7PZH9_9BURK</name>
<dbReference type="InterPro" id="IPR006175">
    <property type="entry name" value="YjgF/YER057c/UK114"/>
</dbReference>
<dbReference type="InterPro" id="IPR035959">
    <property type="entry name" value="RutC-like_sf"/>
</dbReference>
<sequence length="134" mass="14267">MLTPVNPPAGGFPGVSLGMRISGGDLLILSGHVGTLPNGELAEGFEAQLRATYENIKATLHAAGAGFEAVARLTHYVVDFDPSMLAILRSVRSEYINNDAPPSAALIPLVKLYDKAVLLEVDGFAVLPERRRID</sequence>
<evidence type="ECO:0000313" key="1">
    <source>
        <dbReference type="EMBL" id="MBC8751696.1"/>
    </source>
</evidence>
<dbReference type="Proteomes" id="UP000736373">
    <property type="component" value="Unassembled WGS sequence"/>
</dbReference>
<gene>
    <name evidence="1" type="ORF">F6X42_35875</name>
</gene>
<proteinExistence type="predicted"/>
<accession>A0ABR7PZH9</accession>
<dbReference type="Gene3D" id="3.30.1330.40">
    <property type="entry name" value="RutC-like"/>
    <property type="match status" value="1"/>
</dbReference>
<organism evidence="1 2">
    <name type="scientific">Paraburkholderia podalyriae</name>
    <dbReference type="NCBI Taxonomy" id="1938811"/>
    <lineage>
        <taxon>Bacteria</taxon>
        <taxon>Pseudomonadati</taxon>
        <taxon>Pseudomonadota</taxon>
        <taxon>Betaproteobacteria</taxon>
        <taxon>Burkholderiales</taxon>
        <taxon>Burkholderiaceae</taxon>
        <taxon>Paraburkholderia</taxon>
    </lineage>
</organism>
<dbReference type="Pfam" id="PF01042">
    <property type="entry name" value="Ribonuc_L-PSP"/>
    <property type="match status" value="1"/>
</dbReference>
<reference evidence="1 2" key="1">
    <citation type="submission" date="2019-09" db="EMBL/GenBank/DDBJ databases">
        <title>Paraburkholderia podalyriae sp. nov., A South African Podalyria-associated rhizobium.</title>
        <authorList>
            <person name="Mavima L."/>
            <person name="Beukes C.W."/>
            <person name="Palmer M."/>
            <person name="De Meyer S.E."/>
            <person name="James E.K."/>
            <person name="Maluk M."/>
            <person name="Avontuur J.R."/>
            <person name="Chan W.Y."/>
            <person name="Venter S.N."/>
            <person name="Steenkamp E.T."/>
        </authorList>
    </citation>
    <scope>NUCLEOTIDE SEQUENCE [LARGE SCALE GENOMIC DNA]</scope>
    <source>
        <strain evidence="1 2">WC7.3b</strain>
    </source>
</reference>
<dbReference type="RefSeq" id="WP_187638606.1">
    <property type="nucleotide sequence ID" value="NZ_VZQQ01000063.1"/>
</dbReference>
<dbReference type="CDD" id="cd00448">
    <property type="entry name" value="YjgF_YER057c_UK114_family"/>
    <property type="match status" value="1"/>
</dbReference>
<dbReference type="SUPFAM" id="SSF55298">
    <property type="entry name" value="YjgF-like"/>
    <property type="match status" value="1"/>
</dbReference>